<name>A0A7X0JYR2_9GAMM</name>
<dbReference type="InterPro" id="IPR051862">
    <property type="entry name" value="GT-like_domain_containing_1"/>
</dbReference>
<dbReference type="GO" id="GO:0016438">
    <property type="term" value="F:tRNA-queuosine(34) beta-mannosyltransferase activity"/>
    <property type="evidence" value="ECO:0007669"/>
    <property type="project" value="UniProtKB-EC"/>
</dbReference>
<comment type="catalytic activity">
    <reaction evidence="6">
        <text>queuosine(34) in tRNA(Asp) + GDP-alpha-D-mannose = O-4''-alpha-D-mannosylqueuosine(34) in tRNA(Asp) + GDP + H(+)</text>
        <dbReference type="Rhea" id="RHEA:12885"/>
        <dbReference type="Rhea" id="RHEA-COMP:18572"/>
        <dbReference type="Rhea" id="RHEA-COMP:18581"/>
        <dbReference type="ChEBI" id="CHEBI:15378"/>
        <dbReference type="ChEBI" id="CHEBI:57527"/>
        <dbReference type="ChEBI" id="CHEBI:58189"/>
        <dbReference type="ChEBI" id="CHEBI:194431"/>
        <dbReference type="ChEBI" id="CHEBI:194442"/>
        <dbReference type="EC" id="2.4.1.110"/>
    </reaction>
    <physiologicalReaction direction="left-to-right" evidence="6">
        <dbReference type="Rhea" id="RHEA:12886"/>
    </physiologicalReaction>
</comment>
<dbReference type="CDD" id="cd01635">
    <property type="entry name" value="Glycosyltransferase_GTB-type"/>
    <property type="match status" value="1"/>
</dbReference>
<comment type="similarity">
    <text evidence="1">Belongs to the glycosyltransferase group 1 family. Glycosyltransferase 4 subfamily.</text>
</comment>
<protein>
    <recommendedName>
        <fullName evidence="5">tRNA-queuosine alpha-mannosyltransferase</fullName>
        <ecNumber evidence="4">2.4.1.110</ecNumber>
    </recommendedName>
</protein>
<dbReference type="EC" id="2.4.1.110" evidence="4"/>
<reference evidence="8 9" key="1">
    <citation type="submission" date="2020-08" db="EMBL/GenBank/DDBJ databases">
        <title>Genomic Encyclopedia of Type Strains, Phase IV (KMG-IV): sequencing the most valuable type-strain genomes for metagenomic binning, comparative biology and taxonomic classification.</title>
        <authorList>
            <person name="Goeker M."/>
        </authorList>
    </citation>
    <scope>NUCLEOTIDE SEQUENCE [LARGE SCALE GENOMIC DNA]</scope>
    <source>
        <strain evidence="8 9">DSM 22368</strain>
    </source>
</reference>
<comment type="caution">
    <text evidence="8">The sequence shown here is derived from an EMBL/GenBank/DDBJ whole genome shotgun (WGS) entry which is preliminary data.</text>
</comment>
<dbReference type="Proteomes" id="UP000528457">
    <property type="component" value="Unassembled WGS sequence"/>
</dbReference>
<dbReference type="SUPFAM" id="SSF53756">
    <property type="entry name" value="UDP-Glycosyltransferase/glycogen phosphorylase"/>
    <property type="match status" value="1"/>
</dbReference>
<evidence type="ECO:0000256" key="2">
    <source>
        <dbReference type="ARBA" id="ARBA00022676"/>
    </source>
</evidence>
<keyword evidence="2" id="KW-0328">Glycosyltransferase</keyword>
<keyword evidence="3 8" id="KW-0808">Transferase</keyword>
<dbReference type="PANTHER" id="PTHR13615:SF3">
    <property type="entry name" value="GLYCOSYLTRANSFERASE-LIKE DOMAIN-CONTAINING PROTEIN 1"/>
    <property type="match status" value="1"/>
</dbReference>
<dbReference type="Gene3D" id="3.40.50.2000">
    <property type="entry name" value="Glycogen Phosphorylase B"/>
    <property type="match status" value="1"/>
</dbReference>
<evidence type="ECO:0000259" key="7">
    <source>
        <dbReference type="Pfam" id="PF12038"/>
    </source>
</evidence>
<proteinExistence type="inferred from homology"/>
<sequence>MTQTPENAPKALLLSAYDAQSHRYWRKQICQGLDQWQWSELCLPPRYFSWRQRGNSLSWAFKERETLTQEYDFLLATSMVDLSALRGFVPELAQLPTVVYFHENQFAYPQNAQQLSSIEPQLTSVYSALCADKILFNSLFNLNSFLAGARALLKAMPDQVPKGLMDRLSAKAEVLPVPIASQSDRELMTAPLGQKSHCLRILWNHRWEYDKGPERLLAAIERLDQQLKSMAKEARPDIRWLILGQSFRKVPGEFTKIERILRADDSPMALEAWGYESSVEAYHSHLGSADIVLSTAEHDFQGLAILEAHAAACYPLLPQRLVYPEWFQESICYPSSTIEEEAQGLADEVLRLAALKAEQGDLPKVHSRVDFNWSSLGPSYQACFDSLLGNRP</sequence>
<evidence type="ECO:0000313" key="8">
    <source>
        <dbReference type="EMBL" id="MBB6523731.1"/>
    </source>
</evidence>
<dbReference type="RefSeq" id="WP_166843268.1">
    <property type="nucleotide sequence ID" value="NZ_JAAONY010000004.1"/>
</dbReference>
<dbReference type="InParanoid" id="A0A7X0JYR2"/>
<dbReference type="InterPro" id="IPR022701">
    <property type="entry name" value="QTMAN_N"/>
</dbReference>
<evidence type="ECO:0000256" key="4">
    <source>
        <dbReference type="ARBA" id="ARBA00044517"/>
    </source>
</evidence>
<dbReference type="Pfam" id="PF12038">
    <property type="entry name" value="QTMAN_N"/>
    <property type="match status" value="1"/>
</dbReference>
<gene>
    <name evidence="8" type="ORF">HNR48_004045</name>
</gene>
<dbReference type="EMBL" id="JACHHT010000004">
    <property type="protein sequence ID" value="MBB6523731.1"/>
    <property type="molecule type" value="Genomic_DNA"/>
</dbReference>
<organism evidence="8 9">
    <name type="scientific">Pseudoteredinibacter isoporae</name>
    <dbReference type="NCBI Taxonomy" id="570281"/>
    <lineage>
        <taxon>Bacteria</taxon>
        <taxon>Pseudomonadati</taxon>
        <taxon>Pseudomonadota</taxon>
        <taxon>Gammaproteobacteria</taxon>
        <taxon>Cellvibrionales</taxon>
        <taxon>Cellvibrionaceae</taxon>
        <taxon>Pseudoteredinibacter</taxon>
    </lineage>
</organism>
<evidence type="ECO:0000256" key="3">
    <source>
        <dbReference type="ARBA" id="ARBA00022679"/>
    </source>
</evidence>
<keyword evidence="9" id="KW-1185">Reference proteome</keyword>
<evidence type="ECO:0000256" key="5">
    <source>
        <dbReference type="ARBA" id="ARBA00044539"/>
    </source>
</evidence>
<evidence type="ECO:0000256" key="1">
    <source>
        <dbReference type="ARBA" id="ARBA00009481"/>
    </source>
</evidence>
<feature type="domain" description="tRNA-queuosine alpha-mannosyltransferase N-terminal" evidence="7">
    <location>
        <begin position="11"/>
        <end position="179"/>
    </location>
</feature>
<accession>A0A7X0JYR2</accession>
<dbReference type="AlphaFoldDB" id="A0A7X0JYR2"/>
<dbReference type="PANTHER" id="PTHR13615">
    <property type="entry name" value="GLYCOSYLTRANSFERASE-LIKE 1"/>
    <property type="match status" value="1"/>
</dbReference>
<evidence type="ECO:0000256" key="6">
    <source>
        <dbReference type="ARBA" id="ARBA00048439"/>
    </source>
</evidence>
<evidence type="ECO:0000313" key="9">
    <source>
        <dbReference type="Proteomes" id="UP000528457"/>
    </source>
</evidence>